<evidence type="ECO:0000313" key="1">
    <source>
        <dbReference type="EMBL" id="PYH80233.1"/>
    </source>
</evidence>
<gene>
    <name evidence="1" type="ORF">BO82DRAFT_375706</name>
</gene>
<organism evidence="1 2">
    <name type="scientific">Aspergillus uvarum CBS 121591</name>
    <dbReference type="NCBI Taxonomy" id="1448315"/>
    <lineage>
        <taxon>Eukaryota</taxon>
        <taxon>Fungi</taxon>
        <taxon>Dikarya</taxon>
        <taxon>Ascomycota</taxon>
        <taxon>Pezizomycotina</taxon>
        <taxon>Eurotiomycetes</taxon>
        <taxon>Eurotiomycetidae</taxon>
        <taxon>Eurotiales</taxon>
        <taxon>Aspergillaceae</taxon>
        <taxon>Aspergillus</taxon>
        <taxon>Aspergillus subgen. Circumdati</taxon>
    </lineage>
</organism>
<dbReference type="AlphaFoldDB" id="A0A319CNE1"/>
<dbReference type="VEuPathDB" id="FungiDB:BO82DRAFT_375706"/>
<dbReference type="Proteomes" id="UP000248340">
    <property type="component" value="Unassembled WGS sequence"/>
</dbReference>
<keyword evidence="2" id="KW-1185">Reference proteome</keyword>
<protein>
    <submittedName>
        <fullName evidence="1">Uncharacterized protein</fullName>
    </submittedName>
</protein>
<name>A0A319CNE1_9EURO</name>
<dbReference type="EMBL" id="KZ821711">
    <property type="protein sequence ID" value="PYH80233.1"/>
    <property type="molecule type" value="Genomic_DNA"/>
</dbReference>
<sequence>MGFKVPARIVLAASQATPGHSKSFSSRILNPQDGPIDEESYSLRISTRELPAGIFDEELFARFTKGAFGGWILTPERWIAPLIQRSIHYELILAIKTSSSDPSTPPIWKLDSLSRDTFPPLGSTLFGLFILFDTSLAASHRFEVTRKYKDGEDRVKMTFSHIRSDPRAGGKSIPSWFVWFHVLCSGLLFADGIRKVIYT</sequence>
<evidence type="ECO:0000313" key="2">
    <source>
        <dbReference type="Proteomes" id="UP000248340"/>
    </source>
</evidence>
<reference evidence="1 2" key="1">
    <citation type="submission" date="2016-12" db="EMBL/GenBank/DDBJ databases">
        <title>The genomes of Aspergillus section Nigri reveals drivers in fungal speciation.</title>
        <authorList>
            <consortium name="DOE Joint Genome Institute"/>
            <person name="Vesth T.C."/>
            <person name="Nybo J."/>
            <person name="Theobald S."/>
            <person name="Brandl J."/>
            <person name="Frisvad J.C."/>
            <person name="Nielsen K.F."/>
            <person name="Lyhne E.K."/>
            <person name="Kogle M.E."/>
            <person name="Kuo A."/>
            <person name="Riley R."/>
            <person name="Clum A."/>
            <person name="Nolan M."/>
            <person name="Lipzen A."/>
            <person name="Salamov A."/>
            <person name="Henrissat B."/>
            <person name="Wiebenga A."/>
            <person name="De Vries R.P."/>
            <person name="Grigoriev I.V."/>
            <person name="Mortensen U.H."/>
            <person name="Andersen M.R."/>
            <person name="Baker S.E."/>
        </authorList>
    </citation>
    <scope>NUCLEOTIDE SEQUENCE [LARGE SCALE GENOMIC DNA]</scope>
    <source>
        <strain evidence="1 2">CBS 121591</strain>
    </source>
</reference>
<dbReference type="OrthoDB" id="3354680at2759"/>
<accession>A0A319CNE1</accession>
<dbReference type="GeneID" id="37140230"/>
<proteinExistence type="predicted"/>
<dbReference type="RefSeq" id="XP_025490433.1">
    <property type="nucleotide sequence ID" value="XM_025637488.1"/>
</dbReference>